<dbReference type="PROSITE" id="PS51257">
    <property type="entry name" value="PROKAR_LIPOPROTEIN"/>
    <property type="match status" value="1"/>
</dbReference>
<dbReference type="Proteomes" id="UP000017559">
    <property type="component" value="Unassembled WGS sequence"/>
</dbReference>
<reference evidence="1 2" key="1">
    <citation type="journal article" date="2014" name="BMC Genomics">
        <title>Genome and secretome analysis of the hemibiotrophic fungal pathogen, Moniliophthora roreri, which causes frosty pod rot disease of cacao: mechanisms of the biotrophic and necrotrophic phases.</title>
        <authorList>
            <person name="Meinhardt L.W."/>
            <person name="Costa G.G.L."/>
            <person name="Thomazella D.P.T."/>
            <person name="Teixeira P.J.P.L."/>
            <person name="Carazzolle M.F."/>
            <person name="Schuster S.C."/>
            <person name="Carlson J.E."/>
            <person name="Guiltinan M.J."/>
            <person name="Mieczkowski P."/>
            <person name="Farmer A."/>
            <person name="Ramaraj T."/>
            <person name="Crozier J."/>
            <person name="Davis R.E."/>
            <person name="Shao J."/>
            <person name="Melnick R.L."/>
            <person name="Pereira G.A.G."/>
            <person name="Bailey B.A."/>
        </authorList>
    </citation>
    <scope>NUCLEOTIDE SEQUENCE [LARGE SCALE GENOMIC DNA]</scope>
    <source>
        <strain evidence="1 2">MCA 2997</strain>
    </source>
</reference>
<keyword evidence="2" id="KW-1185">Reference proteome</keyword>
<dbReference type="AlphaFoldDB" id="V2XU95"/>
<evidence type="ECO:0000313" key="1">
    <source>
        <dbReference type="EMBL" id="ESK82989.1"/>
    </source>
</evidence>
<gene>
    <name evidence="1" type="ORF">Moror_11784</name>
</gene>
<dbReference type="HOGENOM" id="CLU_2671625_0_0_1"/>
<comment type="caution">
    <text evidence="1">The sequence shown here is derived from an EMBL/GenBank/DDBJ whole genome shotgun (WGS) entry which is preliminary data.</text>
</comment>
<organism evidence="1 2">
    <name type="scientific">Moniliophthora roreri (strain MCA 2997)</name>
    <name type="common">Cocoa frosty pod rot fungus</name>
    <name type="synonym">Crinipellis roreri</name>
    <dbReference type="NCBI Taxonomy" id="1381753"/>
    <lineage>
        <taxon>Eukaryota</taxon>
        <taxon>Fungi</taxon>
        <taxon>Dikarya</taxon>
        <taxon>Basidiomycota</taxon>
        <taxon>Agaricomycotina</taxon>
        <taxon>Agaricomycetes</taxon>
        <taxon>Agaricomycetidae</taxon>
        <taxon>Agaricales</taxon>
        <taxon>Marasmiineae</taxon>
        <taxon>Marasmiaceae</taxon>
        <taxon>Moniliophthora</taxon>
    </lineage>
</organism>
<dbReference type="KEGG" id="mrr:Moror_11784"/>
<protein>
    <submittedName>
        <fullName evidence="1">Uncharacterized protein</fullName>
    </submittedName>
</protein>
<name>V2XU95_MONRO</name>
<proteinExistence type="predicted"/>
<dbReference type="EMBL" id="AWSO01001718">
    <property type="protein sequence ID" value="ESK82989.1"/>
    <property type="molecule type" value="Genomic_DNA"/>
</dbReference>
<evidence type="ECO:0000313" key="2">
    <source>
        <dbReference type="Proteomes" id="UP000017559"/>
    </source>
</evidence>
<accession>V2XU95</accession>
<sequence>MRLTTGERTPRLNVRLLSTMHSPIIQACKYAMAGDFMVECVHCGLSGIQMKAATLGLLKDARRPCPVLLPADFPT</sequence>